<comment type="similarity">
    <text evidence="2 8">Belongs to the alpha-IPM synthase/homocitrate synthase family.</text>
</comment>
<keyword evidence="6" id="KW-0100">Branched-chain amino acid biosynthesis</keyword>
<keyword evidence="10" id="KW-0012">Acyltransferase</keyword>
<dbReference type="Pfam" id="PF22617">
    <property type="entry name" value="HCS_D2"/>
    <property type="match status" value="1"/>
</dbReference>
<feature type="domain" description="Pyruvate carboxyltransferase" evidence="9">
    <location>
        <begin position="6"/>
        <end position="279"/>
    </location>
</feature>
<dbReference type="InterPro" id="IPR013709">
    <property type="entry name" value="2-isopropylmalate_synth_dimer"/>
</dbReference>
<dbReference type="InterPro" id="IPR036230">
    <property type="entry name" value="LeuA_allosteric_dom_sf"/>
</dbReference>
<evidence type="ECO:0000256" key="3">
    <source>
        <dbReference type="ARBA" id="ARBA00022605"/>
    </source>
</evidence>
<dbReference type="SUPFAM" id="SSF110921">
    <property type="entry name" value="2-isopropylmalate synthase LeuA, allosteric (dimerisation) domain"/>
    <property type="match status" value="1"/>
</dbReference>
<dbReference type="SUPFAM" id="SSF51569">
    <property type="entry name" value="Aldolase"/>
    <property type="match status" value="1"/>
</dbReference>
<dbReference type="PROSITE" id="PS50991">
    <property type="entry name" value="PYR_CT"/>
    <property type="match status" value="1"/>
</dbReference>
<dbReference type="NCBIfam" id="TIGR00977">
    <property type="entry name" value="citramal_synth"/>
    <property type="match status" value="1"/>
</dbReference>
<dbReference type="Gene3D" id="3.20.20.70">
    <property type="entry name" value="Aldolase class I"/>
    <property type="match status" value="1"/>
</dbReference>
<dbReference type="Gene3D" id="1.10.238.260">
    <property type="match status" value="1"/>
</dbReference>
<dbReference type="InterPro" id="IPR000891">
    <property type="entry name" value="PYR_CT"/>
</dbReference>
<evidence type="ECO:0000256" key="8">
    <source>
        <dbReference type="RuleBase" id="RU003523"/>
    </source>
</evidence>
<name>A0ABY6HWJ1_9ARCH</name>
<dbReference type="Proteomes" id="UP001208689">
    <property type="component" value="Chromosome"/>
</dbReference>
<gene>
    <name evidence="10" type="ORF">NEF87_003002</name>
</gene>
<reference evidence="10" key="1">
    <citation type="submission" date="2022-09" db="EMBL/GenBank/DDBJ databases">
        <title>Actin cytoskeleton and complex cell architecture in an #Asgard archaeon.</title>
        <authorList>
            <person name="Ponce Toledo R.I."/>
            <person name="Schleper C."/>
            <person name="Rodrigues Oliveira T."/>
            <person name="Wollweber F."/>
            <person name="Xu J."/>
            <person name="Rittmann S."/>
            <person name="Klingl A."/>
            <person name="Pilhofer M."/>
        </authorList>
    </citation>
    <scope>NUCLEOTIDE SEQUENCE</scope>
    <source>
        <strain evidence="10">B-35</strain>
    </source>
</reference>
<dbReference type="GO" id="GO:0043714">
    <property type="term" value="F:(R)-citramalate synthase activity"/>
    <property type="evidence" value="ECO:0007669"/>
    <property type="project" value="UniProtKB-EC"/>
</dbReference>
<dbReference type="PANTHER" id="PTHR43538:SF1">
    <property type="entry name" value="(R)-CITRAMALATE SYNTHASE"/>
    <property type="match status" value="1"/>
</dbReference>
<dbReference type="Gene3D" id="3.30.160.270">
    <property type="match status" value="1"/>
</dbReference>
<dbReference type="PROSITE" id="PS00815">
    <property type="entry name" value="AIPM_HOMOCIT_SYNTH_1"/>
    <property type="match status" value="1"/>
</dbReference>
<comment type="pathway">
    <text evidence="1">Amino-acid biosynthesis; L-isoleucine biosynthesis; 2-oxobutanoate from pyruvate: step 1/3.</text>
</comment>
<sequence>MNTTLVQLYDTTLRDGLQMAGIALSQRDKYLLVQMLHNQLNINHIEIYPFSNPKDRELISMVKQNTPELLDALVAFGSTRNVKNIPQNDPNLLSLSTCGLKKATIFGKSWILHLEAIHASPEENLAMIADSVTYLKEAGLTVIYDAEHFFDGYNENPKYALKTLLAAENAGADYLILCDTNGGCLPSDIKQIGQEILKHTNVPLGIHTHNDSGLAVANSIVFTQLCLDAGRRCQVQGTLNGIGERCGNANLITLIPILNLKLNQKIIQKDNFANLTSLANVTLEIMNLNPSANSPFVGSNAFSHKGGMHIAAVRKNNSLYEHINPKCLGNKRKYLISEMAGRSALLQKMSQFEIPVDKDNPLLAEILKKIKTKESKGYTYEGADASLEILIRSLIADSNRDINFYRQKFFEVDYFRVVIDARNLFNKNAISVFTDANVKTSFFQGDVKRDFHTADSGNGPVSALDNALRKALINFYPALNEIELSDFKVRISNVYDSDHGTASRVRVLVETKDLDGQIWNTVGVHSNIILASFIALVDSFIYKLLKNNVNPVEHQSSVEVPEVKSAIKM</sequence>
<evidence type="ECO:0000313" key="11">
    <source>
        <dbReference type="Proteomes" id="UP001208689"/>
    </source>
</evidence>
<keyword evidence="5 8" id="KW-0808">Transferase</keyword>
<dbReference type="EC" id="2.3.3.21" evidence="7"/>
<dbReference type="SMART" id="SM00917">
    <property type="entry name" value="LeuA_dimer"/>
    <property type="match status" value="1"/>
</dbReference>
<evidence type="ECO:0000256" key="6">
    <source>
        <dbReference type="ARBA" id="ARBA00023304"/>
    </source>
</evidence>
<keyword evidence="4" id="KW-0412">Isoleucine biosynthesis</keyword>
<dbReference type="InterPro" id="IPR002034">
    <property type="entry name" value="AIPM/Hcit_synth_CS"/>
</dbReference>
<evidence type="ECO:0000256" key="2">
    <source>
        <dbReference type="ARBA" id="ARBA00006154"/>
    </source>
</evidence>
<dbReference type="EMBL" id="CP104013">
    <property type="protein sequence ID" value="UYP46717.1"/>
    <property type="molecule type" value="Genomic_DNA"/>
</dbReference>
<protein>
    <recommendedName>
        <fullName evidence="7">Citramalate synthase</fullName>
        <ecNumber evidence="7">2.3.3.21</ecNumber>
    </recommendedName>
</protein>
<keyword evidence="3" id="KW-0028">Amino-acid biosynthesis</keyword>
<evidence type="ECO:0000256" key="5">
    <source>
        <dbReference type="ARBA" id="ARBA00022679"/>
    </source>
</evidence>
<dbReference type="InterPro" id="IPR005675">
    <property type="entry name" value="Citramal_synthase"/>
</dbReference>
<dbReference type="Pfam" id="PF08502">
    <property type="entry name" value="LeuA_dimer"/>
    <property type="match status" value="1"/>
</dbReference>
<evidence type="ECO:0000313" key="10">
    <source>
        <dbReference type="EMBL" id="UYP46717.1"/>
    </source>
</evidence>
<evidence type="ECO:0000259" key="9">
    <source>
        <dbReference type="PROSITE" id="PS50991"/>
    </source>
</evidence>
<keyword evidence="11" id="KW-1185">Reference proteome</keyword>
<dbReference type="PROSITE" id="PS00816">
    <property type="entry name" value="AIPM_HOMOCIT_SYNTH_2"/>
    <property type="match status" value="1"/>
</dbReference>
<evidence type="ECO:0000256" key="1">
    <source>
        <dbReference type="ARBA" id="ARBA00004743"/>
    </source>
</evidence>
<accession>A0ABY6HWJ1</accession>
<dbReference type="PANTHER" id="PTHR43538">
    <property type="entry name" value="ALPHA-IPM SYNTHASE/HOMOCITRATE SYNTHASE"/>
    <property type="match status" value="1"/>
</dbReference>
<evidence type="ECO:0000256" key="7">
    <source>
        <dbReference type="NCBIfam" id="TIGR00977"/>
    </source>
</evidence>
<evidence type="ECO:0000256" key="4">
    <source>
        <dbReference type="ARBA" id="ARBA00022624"/>
    </source>
</evidence>
<organism evidence="10 11">
    <name type="scientific">Candidatus Lokiarchaeum ossiferum</name>
    <dbReference type="NCBI Taxonomy" id="2951803"/>
    <lineage>
        <taxon>Archaea</taxon>
        <taxon>Promethearchaeati</taxon>
        <taxon>Promethearchaeota</taxon>
        <taxon>Promethearchaeia</taxon>
        <taxon>Promethearchaeales</taxon>
        <taxon>Promethearchaeaceae</taxon>
        <taxon>Candidatus Lokiarchaeum</taxon>
    </lineage>
</organism>
<dbReference type="Pfam" id="PF00682">
    <property type="entry name" value="HMGL-like"/>
    <property type="match status" value="1"/>
</dbReference>
<proteinExistence type="inferred from homology"/>
<dbReference type="InterPro" id="IPR054691">
    <property type="entry name" value="LeuA/HCS_post-cat"/>
</dbReference>
<dbReference type="InterPro" id="IPR013785">
    <property type="entry name" value="Aldolase_TIM"/>
</dbReference>